<name>A0AB39I1J2_9PSED</name>
<dbReference type="RefSeq" id="WP_368491602.1">
    <property type="nucleotide sequence ID" value="NZ_CP162607.1"/>
</dbReference>
<proteinExistence type="predicted"/>
<accession>A0AB39I1J2</accession>
<dbReference type="Gene3D" id="3.90.1200.10">
    <property type="match status" value="1"/>
</dbReference>
<dbReference type="InterPro" id="IPR006748">
    <property type="entry name" value="NH2Glyco/OHUrea_AB-resist_kin"/>
</dbReference>
<dbReference type="GO" id="GO:0019748">
    <property type="term" value="P:secondary metabolic process"/>
    <property type="evidence" value="ECO:0007669"/>
    <property type="project" value="InterPro"/>
</dbReference>
<dbReference type="AlphaFoldDB" id="A0AB39I1J2"/>
<dbReference type="SUPFAM" id="SSF56112">
    <property type="entry name" value="Protein kinase-like (PK-like)"/>
    <property type="match status" value="1"/>
</dbReference>
<gene>
    <name evidence="1" type="ORF">AB4Y39_01865</name>
</gene>
<protein>
    <submittedName>
        <fullName evidence="1">Aminoglycoside phosphotransferase family protein</fullName>
    </submittedName>
</protein>
<dbReference type="Pfam" id="PF04655">
    <property type="entry name" value="APH_6_hur"/>
    <property type="match status" value="1"/>
</dbReference>
<evidence type="ECO:0000313" key="1">
    <source>
        <dbReference type="EMBL" id="XDK37467.1"/>
    </source>
</evidence>
<organism evidence="1">
    <name type="scientific">Pseudomonas sp. Hg7Tf</name>
    <dbReference type="NCBI Taxonomy" id="3236988"/>
    <lineage>
        <taxon>Bacteria</taxon>
        <taxon>Pseudomonadati</taxon>
        <taxon>Pseudomonadota</taxon>
        <taxon>Gammaproteobacteria</taxon>
        <taxon>Pseudomonadales</taxon>
        <taxon>Pseudomonadaceae</taxon>
        <taxon>Pseudomonas</taxon>
    </lineage>
</organism>
<dbReference type="EMBL" id="CP162607">
    <property type="protein sequence ID" value="XDK37467.1"/>
    <property type="molecule type" value="Genomic_DNA"/>
</dbReference>
<dbReference type="InterPro" id="IPR011009">
    <property type="entry name" value="Kinase-like_dom_sf"/>
</dbReference>
<sequence length="268" mass="30010">MFEPYLQRWQLIVDGAPIITHSSHLLPVHYRNQPAMLKVALVAEELNGALLMQWWDGQGAAKVLAYADSGLLLERAQGPDALSDYATHGRDQQATRILCQTVTTLHTRPGKPELPLVNLQTWFKSLREAALLHGGIYQHCAQTAEQLLATPWEESVLHGDIHHGNVLDFGPRGWLAIDPKGLYGERTFDYANLFCNPSPQIATDRQHFSQRLEMVCALAGLPRQRLLQWIVAWCGLSAAWFQEDEDQEAVEQRLKVAQQAHNALAAGN</sequence>
<dbReference type="GO" id="GO:0016773">
    <property type="term" value="F:phosphotransferase activity, alcohol group as acceptor"/>
    <property type="evidence" value="ECO:0007669"/>
    <property type="project" value="InterPro"/>
</dbReference>
<reference evidence="1" key="1">
    <citation type="submission" date="2024-07" db="EMBL/GenBank/DDBJ databases">
        <title>Identification and characteristics of a novel species of coltsfoot's symbiotic bacteria.</title>
        <authorList>
            <person name="Juszczyk A."/>
            <person name="Jasielczuk I."/>
            <person name="Gurgul A."/>
            <person name="Rogala M."/>
            <person name="Kowalczyk A."/>
            <person name="Szmatola T."/>
            <person name="Kosecka-Strojek M."/>
            <person name="Arent Z."/>
            <person name="Latowski D."/>
        </authorList>
    </citation>
    <scope>NUCLEOTIDE SEQUENCE</scope>
    <source>
        <strain evidence="1">Hg7Tf</strain>
    </source>
</reference>